<evidence type="ECO:0000313" key="9">
    <source>
        <dbReference type="EMBL" id="KJZ74788.1"/>
    </source>
</evidence>
<feature type="site" description="Important for beta-aspartyl-AMP intermediate formation" evidence="7">
    <location>
        <position position="399"/>
    </location>
</feature>
<dbReference type="PANTHER" id="PTHR43284:SF1">
    <property type="entry name" value="ASPARAGINE SYNTHETASE"/>
    <property type="match status" value="1"/>
</dbReference>
<dbReference type="CDD" id="cd01991">
    <property type="entry name" value="Asn_synthase_B_C"/>
    <property type="match status" value="1"/>
</dbReference>
<dbReference type="NCBIfam" id="TIGR01536">
    <property type="entry name" value="asn_synth_AEB"/>
    <property type="match status" value="1"/>
</dbReference>
<dbReference type="Pfam" id="PF13537">
    <property type="entry name" value="GATase_7"/>
    <property type="match status" value="1"/>
</dbReference>
<dbReference type="GO" id="GO:0004066">
    <property type="term" value="F:asparagine synthase (glutamine-hydrolyzing) activity"/>
    <property type="evidence" value="ECO:0007669"/>
    <property type="project" value="InterPro"/>
</dbReference>
<dbReference type="Gene3D" id="3.40.50.620">
    <property type="entry name" value="HUPs"/>
    <property type="match status" value="2"/>
</dbReference>
<evidence type="ECO:0000256" key="2">
    <source>
        <dbReference type="ARBA" id="ARBA00022741"/>
    </source>
</evidence>
<dbReference type="GO" id="GO:0005829">
    <property type="term" value="C:cytosol"/>
    <property type="evidence" value="ECO:0007669"/>
    <property type="project" value="TreeGrafter"/>
</dbReference>
<reference evidence="9 10" key="1">
    <citation type="journal article" date="2014" name="Genome Biol. Evol.">
        <title>Comparative genomics and transcriptomics analyses reveal divergent lifestyle features of nematode endoparasitic fungus Hirsutella minnesotensis.</title>
        <authorList>
            <person name="Lai Y."/>
            <person name="Liu K."/>
            <person name="Zhang X."/>
            <person name="Zhang X."/>
            <person name="Li K."/>
            <person name="Wang N."/>
            <person name="Shu C."/>
            <person name="Wu Y."/>
            <person name="Wang C."/>
            <person name="Bushley K.E."/>
            <person name="Xiang M."/>
            <person name="Liu X."/>
        </authorList>
    </citation>
    <scope>NUCLEOTIDE SEQUENCE [LARGE SCALE GENOMIC DNA]</scope>
    <source>
        <strain evidence="9 10">3608</strain>
    </source>
</reference>
<dbReference type="InterPro" id="IPR017932">
    <property type="entry name" value="GATase_2_dom"/>
</dbReference>
<dbReference type="InterPro" id="IPR029055">
    <property type="entry name" value="Ntn_hydrolases_N"/>
</dbReference>
<dbReference type="PIRSF" id="PIRSF001589">
    <property type="entry name" value="Asn_synthetase_glu-h"/>
    <property type="match status" value="1"/>
</dbReference>
<name>A0A0F7ZUF8_9HYPO</name>
<dbReference type="Proteomes" id="UP000054481">
    <property type="component" value="Unassembled WGS sequence"/>
</dbReference>
<comment type="similarity">
    <text evidence="1">Belongs to the asparagine synthetase family.</text>
</comment>
<keyword evidence="2 5" id="KW-0547">Nucleotide-binding</keyword>
<feature type="binding site" evidence="6">
    <location>
        <position position="322"/>
    </location>
    <ligand>
        <name>ATP</name>
        <dbReference type="ChEBI" id="CHEBI:30616"/>
    </ligand>
</feature>
<dbReference type="PROSITE" id="PS51278">
    <property type="entry name" value="GATASE_TYPE_2"/>
    <property type="match status" value="1"/>
</dbReference>
<dbReference type="InterPro" id="IPR006426">
    <property type="entry name" value="Asn_synth_AEB"/>
</dbReference>
<keyword evidence="4" id="KW-0315">Glutamine amidotransferase</keyword>
<dbReference type="CDD" id="cd00712">
    <property type="entry name" value="AsnB"/>
    <property type="match status" value="1"/>
</dbReference>
<dbReference type="InterPro" id="IPR051786">
    <property type="entry name" value="ASN_synthetase/amidase"/>
</dbReference>
<sequence length="686" mass="77705">MCGISVIVALEEARHVSQRTKHVNGDARRESERALGESLEMIAHRGPDSRGTWISDDGRIALGHCRLAINDLTSDGHQPMHDEEGIHVVVNGEIYDYDGIRQVLTRDFGHEFQGHSDSELVLALYKYHGTSFLEHIRGEFALCLYDSRSRFFMAARDRYGIKPLFWTVVEGRLLIAAEAKAFLPLGWKPQWDLRGLVDDDWQFGGRTLFRGVQKVRPGQYLMCNAFGPIECREYWDIEYPDKAEAARRVQFMVDDRSEEAMIRGVREKLIEAIRRRLRADVPVGIYLSGGIDSSAVAGIVAHLVRERGEKMGSKEEIACFSIGFDEDSGFDESDVAGRTASWLGVDHHKLMMGEEQIAADLEEATWHCEHHNMNLNFVGKFALSRLPRKLGYPVVLTGEGADEQFAGYPVFVPDMLAERDWSRPATVMDEGKRQRLRDEEEQKLTATLRAKGAAHFSLRQTPAVTARELHGLVTASALTAAYQVPLTVWAQGIEPPPSPLGALTNDLSCRVKHRLRHSWHPLHSGLYVWTKSHLANSILSCLGDRTEMAHSIEARTPFLDHGFTEYVNRLPPSVKLRYDEARSLFVDKWVLREAIRPFITPEVYDRRKHAYTAPVIYPARGPLHRLYRRLLTRDNVDALGFLDWGAVQSLPEQAFGLGDVTAFRTLNLCCQWIILAQRFGIAKAEW</sequence>
<evidence type="ECO:0000256" key="5">
    <source>
        <dbReference type="PIRNR" id="PIRNR001589"/>
    </source>
</evidence>
<dbReference type="Pfam" id="PF00733">
    <property type="entry name" value="Asn_synthase"/>
    <property type="match status" value="1"/>
</dbReference>
<dbReference type="PANTHER" id="PTHR43284">
    <property type="entry name" value="ASPARAGINE SYNTHETASE (GLUTAMINE-HYDROLYZING)"/>
    <property type="match status" value="1"/>
</dbReference>
<evidence type="ECO:0000256" key="3">
    <source>
        <dbReference type="ARBA" id="ARBA00022840"/>
    </source>
</evidence>
<dbReference type="GO" id="GO:0005524">
    <property type="term" value="F:ATP binding"/>
    <property type="evidence" value="ECO:0007669"/>
    <property type="project" value="UniProtKB-KW"/>
</dbReference>
<organism evidence="9 10">
    <name type="scientific">Hirsutella minnesotensis 3608</name>
    <dbReference type="NCBI Taxonomy" id="1043627"/>
    <lineage>
        <taxon>Eukaryota</taxon>
        <taxon>Fungi</taxon>
        <taxon>Dikarya</taxon>
        <taxon>Ascomycota</taxon>
        <taxon>Pezizomycotina</taxon>
        <taxon>Sordariomycetes</taxon>
        <taxon>Hypocreomycetidae</taxon>
        <taxon>Hypocreales</taxon>
        <taxon>Ophiocordycipitaceae</taxon>
        <taxon>Hirsutella</taxon>
    </lineage>
</organism>
<evidence type="ECO:0000259" key="8">
    <source>
        <dbReference type="PROSITE" id="PS51278"/>
    </source>
</evidence>
<dbReference type="EMBL" id="KQ030523">
    <property type="protein sequence ID" value="KJZ74788.1"/>
    <property type="molecule type" value="Genomic_DNA"/>
</dbReference>
<evidence type="ECO:0000313" key="10">
    <source>
        <dbReference type="Proteomes" id="UP000054481"/>
    </source>
</evidence>
<keyword evidence="10" id="KW-1185">Reference proteome</keyword>
<dbReference type="SUPFAM" id="SSF52402">
    <property type="entry name" value="Adenine nucleotide alpha hydrolases-like"/>
    <property type="match status" value="1"/>
</dbReference>
<proteinExistence type="inferred from homology"/>
<dbReference type="InterPro" id="IPR014729">
    <property type="entry name" value="Rossmann-like_a/b/a_fold"/>
</dbReference>
<dbReference type="GO" id="GO:0006529">
    <property type="term" value="P:asparagine biosynthetic process"/>
    <property type="evidence" value="ECO:0007669"/>
    <property type="project" value="InterPro"/>
</dbReference>
<keyword evidence="3 5" id="KW-0067">ATP-binding</keyword>
<feature type="domain" description="Glutamine amidotransferase type-2" evidence="8">
    <location>
        <begin position="2"/>
        <end position="226"/>
    </location>
</feature>
<protein>
    <recommendedName>
        <fullName evidence="8">Glutamine amidotransferase type-2 domain-containing protein</fullName>
    </recommendedName>
</protein>
<gene>
    <name evidence="9" type="ORF">HIM_05905</name>
</gene>
<dbReference type="OrthoDB" id="409189at2759"/>
<evidence type="ECO:0000256" key="4">
    <source>
        <dbReference type="ARBA" id="ARBA00022962"/>
    </source>
</evidence>
<dbReference type="AlphaFoldDB" id="A0A0F7ZUF8"/>
<evidence type="ECO:0000256" key="1">
    <source>
        <dbReference type="ARBA" id="ARBA00005752"/>
    </source>
</evidence>
<accession>A0A0F7ZUF8</accession>
<evidence type="ECO:0000256" key="7">
    <source>
        <dbReference type="PIRSR" id="PIRSR001589-3"/>
    </source>
</evidence>
<evidence type="ECO:0000256" key="6">
    <source>
        <dbReference type="PIRSR" id="PIRSR001589-2"/>
    </source>
</evidence>
<feature type="binding site" evidence="6">
    <location>
        <position position="117"/>
    </location>
    <ligand>
        <name>L-glutamine</name>
        <dbReference type="ChEBI" id="CHEBI:58359"/>
    </ligand>
</feature>
<dbReference type="Gene3D" id="3.60.20.10">
    <property type="entry name" value="Glutamine Phosphoribosylpyrophosphate, subunit 1, domain 1"/>
    <property type="match status" value="1"/>
</dbReference>
<dbReference type="SUPFAM" id="SSF56235">
    <property type="entry name" value="N-terminal nucleophile aminohydrolases (Ntn hydrolases)"/>
    <property type="match status" value="1"/>
</dbReference>
<dbReference type="InterPro" id="IPR001962">
    <property type="entry name" value="Asn_synthase"/>
</dbReference>
<dbReference type="InterPro" id="IPR033738">
    <property type="entry name" value="AsnB_N"/>
</dbReference>